<dbReference type="InterPro" id="IPR036397">
    <property type="entry name" value="RNaseH_sf"/>
</dbReference>
<keyword evidence="3" id="KW-1185">Reference proteome</keyword>
<feature type="domain" description="Predicted 3'-5' exonuclease PolB-like" evidence="1">
    <location>
        <begin position="70"/>
        <end position="236"/>
    </location>
</feature>
<keyword evidence="2" id="KW-0269">Exonuclease</keyword>
<dbReference type="RefSeq" id="WP_147930259.1">
    <property type="nucleotide sequence ID" value="NZ_VOXD01000010.1"/>
</dbReference>
<proteinExistence type="predicted"/>
<keyword evidence="2" id="KW-0378">Hydrolase</keyword>
<dbReference type="GO" id="GO:0003676">
    <property type="term" value="F:nucleic acid binding"/>
    <property type="evidence" value="ECO:0007669"/>
    <property type="project" value="InterPro"/>
</dbReference>
<dbReference type="Gene3D" id="3.30.420.10">
    <property type="entry name" value="Ribonuclease H-like superfamily/Ribonuclease H"/>
    <property type="match status" value="1"/>
</dbReference>
<organism evidence="2 3">
    <name type="scientific">Neolewinella aurantiaca</name>
    <dbReference type="NCBI Taxonomy" id="2602767"/>
    <lineage>
        <taxon>Bacteria</taxon>
        <taxon>Pseudomonadati</taxon>
        <taxon>Bacteroidota</taxon>
        <taxon>Saprospiria</taxon>
        <taxon>Saprospirales</taxon>
        <taxon>Lewinellaceae</taxon>
        <taxon>Neolewinella</taxon>
    </lineage>
</organism>
<evidence type="ECO:0000313" key="3">
    <source>
        <dbReference type="Proteomes" id="UP000321907"/>
    </source>
</evidence>
<accession>A0A5C7FTT5</accession>
<name>A0A5C7FTT5_9BACT</name>
<evidence type="ECO:0000313" key="2">
    <source>
        <dbReference type="EMBL" id="TXF89939.1"/>
    </source>
</evidence>
<dbReference type="InterPro" id="IPR012337">
    <property type="entry name" value="RNaseH-like_sf"/>
</dbReference>
<sequence length="249" mass="28750">MIEHIDATKVLFLDIETVSGRATYSDLDETFQYLWGLKAPGVLKRYGEELTEEENASSYIDKAAIYAEFGKIVCISVGAVYRDKDKRLKIRLKSFADRDEKVLLQEFSAMLDQYYGNIHTQFICGHNIKEFDVPYMCRRLIANQLPLPKMLDIAGKKPWETKHLLDTMELWKFGDYKSYTSLKLLAGVLGFPTPKDDIDGSQVGRVFWEEDDLERIATYCEKDVLATAQLFFRYQLKPLLEDDQVQVAD</sequence>
<comment type="caution">
    <text evidence="2">The sequence shown here is derived from an EMBL/GenBank/DDBJ whole genome shotgun (WGS) entry which is preliminary data.</text>
</comment>
<dbReference type="EMBL" id="VOXD01000010">
    <property type="protein sequence ID" value="TXF89939.1"/>
    <property type="molecule type" value="Genomic_DNA"/>
</dbReference>
<dbReference type="OrthoDB" id="9773351at2"/>
<dbReference type="Proteomes" id="UP000321907">
    <property type="component" value="Unassembled WGS sequence"/>
</dbReference>
<dbReference type="GO" id="GO:0004527">
    <property type="term" value="F:exonuclease activity"/>
    <property type="evidence" value="ECO:0007669"/>
    <property type="project" value="UniProtKB-KW"/>
</dbReference>
<dbReference type="SUPFAM" id="SSF53098">
    <property type="entry name" value="Ribonuclease H-like"/>
    <property type="match status" value="1"/>
</dbReference>
<evidence type="ECO:0000259" key="1">
    <source>
        <dbReference type="Pfam" id="PF10108"/>
    </source>
</evidence>
<keyword evidence="2" id="KW-0540">Nuclease</keyword>
<dbReference type="Pfam" id="PF10108">
    <property type="entry name" value="DNA_pol_B_exo2"/>
    <property type="match status" value="1"/>
</dbReference>
<reference evidence="2 3" key="1">
    <citation type="submission" date="2019-08" db="EMBL/GenBank/DDBJ databases">
        <title>Lewinella sp. strain SSH13 Genome sequencing and assembly.</title>
        <authorList>
            <person name="Kim I."/>
        </authorList>
    </citation>
    <scope>NUCLEOTIDE SEQUENCE [LARGE SCALE GENOMIC DNA]</scope>
    <source>
        <strain evidence="2 3">SSH13</strain>
    </source>
</reference>
<dbReference type="InterPro" id="IPR019288">
    <property type="entry name" value="3'-5'_exonuclease_PolB-like"/>
</dbReference>
<gene>
    <name evidence="2" type="ORF">FUA23_08245</name>
</gene>
<dbReference type="AlphaFoldDB" id="A0A5C7FTT5"/>
<protein>
    <submittedName>
        <fullName evidence="2">3'-5' exonuclease</fullName>
    </submittedName>
</protein>